<protein>
    <submittedName>
        <fullName evidence="13">Kinesin-like protein KIF22 isoform X1</fullName>
    </submittedName>
</protein>
<dbReference type="Pfam" id="PF00397">
    <property type="entry name" value="WW"/>
    <property type="match status" value="2"/>
</dbReference>
<dbReference type="SUPFAM" id="SSF48350">
    <property type="entry name" value="GTPase activation domain, GAP"/>
    <property type="match status" value="1"/>
</dbReference>
<feature type="non-terminal residue" evidence="13">
    <location>
        <position position="1565"/>
    </location>
</feature>
<dbReference type="Pfam" id="PF12836">
    <property type="entry name" value="HHH_3"/>
    <property type="match status" value="1"/>
</dbReference>
<dbReference type="Pfam" id="PF00620">
    <property type="entry name" value="RhoGAP"/>
    <property type="match status" value="1"/>
</dbReference>
<feature type="compositionally biased region" description="Basic and acidic residues" evidence="7">
    <location>
        <begin position="670"/>
        <end position="700"/>
    </location>
</feature>
<dbReference type="InterPro" id="IPR011993">
    <property type="entry name" value="PH-like_dom_sf"/>
</dbReference>
<evidence type="ECO:0000313" key="13">
    <source>
        <dbReference type="EMBL" id="KAF5899511.1"/>
    </source>
</evidence>
<dbReference type="InterPro" id="IPR036020">
    <property type="entry name" value="WW_dom_sf"/>
</dbReference>
<dbReference type="CDD" id="cd01376">
    <property type="entry name" value="KISc_KID_like"/>
    <property type="match status" value="1"/>
</dbReference>
<feature type="domain" description="WW" evidence="10">
    <location>
        <begin position="468"/>
        <end position="501"/>
    </location>
</feature>
<dbReference type="InterPro" id="IPR019821">
    <property type="entry name" value="Kinesin_motor_CS"/>
</dbReference>
<feature type="domain" description="WW" evidence="10">
    <location>
        <begin position="289"/>
        <end position="318"/>
    </location>
</feature>
<keyword evidence="4 6" id="KW-0067">ATP-binding</keyword>
<dbReference type="PROSITE" id="PS50238">
    <property type="entry name" value="RHOGAP"/>
    <property type="match status" value="1"/>
</dbReference>
<dbReference type="InterPro" id="IPR036028">
    <property type="entry name" value="SH3-like_dom_sf"/>
</dbReference>
<feature type="compositionally biased region" description="Basic and acidic residues" evidence="7">
    <location>
        <begin position="1313"/>
        <end position="1322"/>
    </location>
</feature>
<keyword evidence="3 6" id="KW-0547">Nucleotide-binding</keyword>
<dbReference type="Gene3D" id="1.10.150.280">
    <property type="entry name" value="AF1531-like domain"/>
    <property type="match status" value="1"/>
</dbReference>
<feature type="domain" description="WW" evidence="10">
    <location>
        <begin position="348"/>
        <end position="382"/>
    </location>
</feature>
<dbReference type="InterPro" id="IPR050729">
    <property type="entry name" value="Rho-GAP"/>
</dbReference>
<evidence type="ECO:0000259" key="12">
    <source>
        <dbReference type="PROSITE" id="PS50238"/>
    </source>
</evidence>
<dbReference type="InterPro" id="IPR001202">
    <property type="entry name" value="WW_dom"/>
</dbReference>
<dbReference type="InterPro" id="IPR036961">
    <property type="entry name" value="Kinesin_motor_dom_sf"/>
</dbReference>
<dbReference type="CDD" id="cd04403">
    <property type="entry name" value="RhoGAP_ARHGAP27_15_12_9"/>
    <property type="match status" value="1"/>
</dbReference>
<gene>
    <name evidence="13" type="primary">kif22</name>
    <name evidence="13" type="ORF">DAT39_010754</name>
</gene>
<proteinExistence type="inferred from homology"/>
<dbReference type="FunFam" id="3.40.850.10:FF:000043">
    <property type="entry name" value="Kinesin-like protein"/>
    <property type="match status" value="1"/>
</dbReference>
<evidence type="ECO:0000256" key="3">
    <source>
        <dbReference type="ARBA" id="ARBA00022741"/>
    </source>
</evidence>
<keyword evidence="2" id="KW-0343">GTPase activation</keyword>
<comment type="caution">
    <text evidence="13">The sequence shown here is derived from an EMBL/GenBank/DDBJ whole genome shotgun (WGS) entry which is preliminary data.</text>
</comment>
<dbReference type="InterPro" id="IPR008936">
    <property type="entry name" value="Rho_GTPase_activation_prot"/>
</dbReference>
<feature type="region of interest" description="Disordered" evidence="7">
    <location>
        <begin position="1391"/>
        <end position="1416"/>
    </location>
</feature>
<dbReference type="InterPro" id="IPR000198">
    <property type="entry name" value="RhoGAP_dom"/>
</dbReference>
<accession>A0A8J4U627</accession>
<feature type="region of interest" description="Disordered" evidence="7">
    <location>
        <begin position="371"/>
        <end position="425"/>
    </location>
</feature>
<dbReference type="CDD" id="cd13233">
    <property type="entry name" value="PH_ARHGAP9-like"/>
    <property type="match status" value="1"/>
</dbReference>
<dbReference type="PROSITE" id="PS00411">
    <property type="entry name" value="KINESIN_MOTOR_1"/>
    <property type="match status" value="1"/>
</dbReference>
<dbReference type="Proteomes" id="UP000727407">
    <property type="component" value="Unassembled WGS sequence"/>
</dbReference>
<feature type="compositionally biased region" description="Polar residues" evidence="7">
    <location>
        <begin position="66"/>
        <end position="76"/>
    </location>
</feature>
<dbReference type="PROSITE" id="PS50002">
    <property type="entry name" value="SH3"/>
    <property type="match status" value="1"/>
</dbReference>
<dbReference type="PANTHER" id="PTHR23176">
    <property type="entry name" value="RHO/RAC/CDC GTPASE-ACTIVATING PROTEIN"/>
    <property type="match status" value="1"/>
</dbReference>
<dbReference type="PROSITE" id="PS01159">
    <property type="entry name" value="WW_DOMAIN_1"/>
    <property type="match status" value="2"/>
</dbReference>
<dbReference type="InterPro" id="IPR010994">
    <property type="entry name" value="RuvA_2-like"/>
</dbReference>
<feature type="region of interest" description="Disordered" evidence="7">
    <location>
        <begin position="1293"/>
        <end position="1338"/>
    </location>
</feature>
<keyword evidence="14" id="KW-1185">Reference proteome</keyword>
<dbReference type="GO" id="GO:0007165">
    <property type="term" value="P:signal transduction"/>
    <property type="evidence" value="ECO:0007669"/>
    <property type="project" value="InterPro"/>
</dbReference>
<feature type="region of interest" description="Disordered" evidence="7">
    <location>
        <begin position="66"/>
        <end position="85"/>
    </location>
</feature>
<name>A0A8J4U627_CLAMG</name>
<evidence type="ECO:0000259" key="9">
    <source>
        <dbReference type="PROSITE" id="PS50003"/>
    </source>
</evidence>
<dbReference type="GO" id="GO:0048731">
    <property type="term" value="P:system development"/>
    <property type="evidence" value="ECO:0007669"/>
    <property type="project" value="UniProtKB-ARBA"/>
</dbReference>
<dbReference type="GO" id="GO:0005737">
    <property type="term" value="C:cytoplasm"/>
    <property type="evidence" value="ECO:0007669"/>
    <property type="project" value="TreeGrafter"/>
</dbReference>
<sequence length="1565" mass="176261">MSLPQEVLVKFQYEYTTRDGRNVSIKPNERYVLVARTNDHWWHVRKDEATKPFFIPAQYVTVLPSENETPHCSSEQEGQDTPEPYSDILPPVYLDTSIEDEKSINTANEKDEQFVFDLDISQDILTNTFPLVKGESSYAVSQSHSPTTNFQRTVTEPIENPYNDLNNDIQMLIRAGWDPKIWDFKEQNMCTSVDPVKDSTPQDARDNKEDVEMPMVSPVTPSSTSASFSSQQSPVSPTNMPEKVKDDDLTAVYVNLPRSRQKSVSSFPSSPDWGISEPAELQDPLGSKGWEIHTDEESGKEYYYHPSTGRSTWDYPLSPSMDSEVGTNEFPVSPVPSLSPTCSPTDGTKWTSDWEKVLDEKSGRHYFFNPVSGQSSWDPPDDLLTPPLSGNSLQEGAPPPLPEEDYPADEDNPAPPGQGDSYSFAGSSEYSLAHVKKAVIPRASLDRSAPAGWSLSVDSDGVWIFTNEHTQEQWIKSLDDRGQTYYYQKDGSKSEWNLPDLSASLRQCQVGNGGSWRNSTGSQDEKLPFSHRRNASDSDMSGSVEMLHNVSNLEKAGILNKTKISENGKKVRKNWTLSWTVLHGGVLTFHKDPKSTPSGTSRQTNHIVTEFTVDLKGATIGWAAKDKSSKKNVMELKTRAGTEFLIQYDTESIITDWHKVITDTIRQLDAEQHHSEDDEEASEKSSSTEKEDKSNVDKRRMSNGNIVGRQLSSSSTADSDPKKVRNKLRKFLLKRPTLQSVKEKGYIRENVFGCHLQNLCDQEKTTVPSFVMKCIRTVEKRGLGVDGIYRVSGNLAVIQKLRFKADHEDLDLEEGQWDIHVITGALKLFFRELQEPLFPYSHFNSFVQGIKIPDYNSRVTYIRDLVKSLPSYNRDTMEALFSHLRKVIEHGDENRMTLQNVAIVFGPTLLKPEMESANITAYMVFQNQIIEFILKMAQRVPVNEAAAPKRTARVRVAVRLRPYMDKQDEKSEGPCVRGLGPQTLEIVNWRNATETLQYQFDVFHGEQTTQQEVFLLSVKPIIPHILNGQNASVFAYGPTGAGKTHTMLGSQEHPGVIPRAVREVFHLVRTQAKDQDEWEFSVGMSYLEIYNEKVLDLLSPNSQDLPIREDKDKNIIIPGLTHTPLSSFSDFHTHFVPASLNRTTASTKLNQRSSRSHAILLIKVVKCQRVPPHRQQTGKLYLVDLAGSEDNRRTGNQGIRLKESGAINLSLFTLSKVVDSLNTGTGGRVPYRDSKLTRLLQDSLGGSAHSVMITNIAPEYKYYFDTFTALNFAAKSKQIINKPFVRETVMAPSNAAGKRAREEQEAGGSAEPQNKRLKEGKNVEQPSPPLTHPHSPVDSTVLDRLMALEKIMLGTPERERLKLLKTVAQSRKEIQRLKEKQKELEEKAEMLNKLTGGQNGLKDEREDSPSSISLFKTDLPPLQRKQSVTAKPRRQQAIVTPLQVSQVQPLQDCAVVCKPSQSADKKRKRIKTEISEGKENSKLEPICEEDWESRLDSSVLDQSKKKILQTLNSDSLKDLKSLQLIGDKKAKLIMGWRKINGDFTQVEDLKKIEGITDKRFSSFIK</sequence>
<feature type="compositionally biased region" description="Polar residues" evidence="7">
    <location>
        <begin position="702"/>
        <end position="718"/>
    </location>
</feature>
<dbReference type="PANTHER" id="PTHR23176:SF104">
    <property type="entry name" value="RHO GTPASE-ACTIVATING PROTEIN 27"/>
    <property type="match status" value="1"/>
</dbReference>
<feature type="compositionally biased region" description="Polar residues" evidence="7">
    <location>
        <begin position="512"/>
        <end position="522"/>
    </location>
</feature>
<keyword evidence="6" id="KW-0505">Motor protein</keyword>
<dbReference type="SMART" id="SM00456">
    <property type="entry name" value="WW"/>
    <property type="match status" value="3"/>
</dbReference>
<feature type="region of interest" description="Disordered" evidence="7">
    <location>
        <begin position="327"/>
        <end position="348"/>
    </location>
</feature>
<evidence type="ECO:0000259" key="10">
    <source>
        <dbReference type="PROSITE" id="PS50020"/>
    </source>
</evidence>
<feature type="domain" description="Kinesin motor" evidence="11">
    <location>
        <begin position="953"/>
        <end position="1279"/>
    </location>
</feature>
<dbReference type="GO" id="GO:0005524">
    <property type="term" value="F:ATP binding"/>
    <property type="evidence" value="ECO:0007669"/>
    <property type="project" value="UniProtKB-UniRule"/>
</dbReference>
<dbReference type="InterPro" id="IPR001452">
    <property type="entry name" value="SH3_domain"/>
</dbReference>
<dbReference type="GO" id="GO:0008017">
    <property type="term" value="F:microtubule binding"/>
    <property type="evidence" value="ECO:0007669"/>
    <property type="project" value="InterPro"/>
</dbReference>
<feature type="binding site" evidence="6">
    <location>
        <begin position="1037"/>
        <end position="1044"/>
    </location>
    <ligand>
        <name>ATP</name>
        <dbReference type="ChEBI" id="CHEBI:30616"/>
    </ligand>
</feature>
<evidence type="ECO:0000259" key="11">
    <source>
        <dbReference type="PROSITE" id="PS50067"/>
    </source>
</evidence>
<dbReference type="Pfam" id="PF00169">
    <property type="entry name" value="PH"/>
    <property type="match status" value="1"/>
</dbReference>
<evidence type="ECO:0000259" key="8">
    <source>
        <dbReference type="PROSITE" id="PS50002"/>
    </source>
</evidence>
<keyword evidence="1 5" id="KW-0728">SH3 domain</keyword>
<dbReference type="GO" id="GO:0007018">
    <property type="term" value="P:microtubule-based movement"/>
    <property type="evidence" value="ECO:0007669"/>
    <property type="project" value="InterPro"/>
</dbReference>
<dbReference type="Gene3D" id="3.40.850.10">
    <property type="entry name" value="Kinesin motor domain"/>
    <property type="match status" value="1"/>
</dbReference>
<comment type="similarity">
    <text evidence="6">Belongs to the TRAFAC class myosin-kinesin ATPase superfamily. Kinesin family.</text>
</comment>
<dbReference type="EMBL" id="QNUK01000164">
    <property type="protein sequence ID" value="KAF5899511.1"/>
    <property type="molecule type" value="Genomic_DNA"/>
</dbReference>
<evidence type="ECO:0000256" key="7">
    <source>
        <dbReference type="SAM" id="MobiDB-lite"/>
    </source>
</evidence>
<feature type="region of interest" description="Disordered" evidence="7">
    <location>
        <begin position="260"/>
        <end position="291"/>
    </location>
</feature>
<dbReference type="PROSITE" id="PS50020">
    <property type="entry name" value="WW_DOMAIN_2"/>
    <property type="match status" value="3"/>
</dbReference>
<dbReference type="PROSITE" id="PS50003">
    <property type="entry name" value="PH_DOMAIN"/>
    <property type="match status" value="1"/>
</dbReference>
<feature type="compositionally biased region" description="Acidic residues" evidence="7">
    <location>
        <begin position="402"/>
        <end position="412"/>
    </location>
</feature>
<evidence type="ECO:0000256" key="5">
    <source>
        <dbReference type="PROSITE-ProRule" id="PRU00192"/>
    </source>
</evidence>
<evidence type="ECO:0000256" key="1">
    <source>
        <dbReference type="ARBA" id="ARBA00022443"/>
    </source>
</evidence>
<dbReference type="SUPFAM" id="SSF50044">
    <property type="entry name" value="SH3-domain"/>
    <property type="match status" value="1"/>
</dbReference>
<dbReference type="SUPFAM" id="SSF47781">
    <property type="entry name" value="RuvA domain 2-like"/>
    <property type="match status" value="1"/>
</dbReference>
<dbReference type="SUPFAM" id="SSF52540">
    <property type="entry name" value="P-loop containing nucleoside triphosphate hydrolases"/>
    <property type="match status" value="1"/>
</dbReference>
<feature type="compositionally biased region" description="Low complexity" evidence="7">
    <location>
        <begin position="216"/>
        <end position="238"/>
    </location>
</feature>
<dbReference type="Gene3D" id="2.30.30.40">
    <property type="entry name" value="SH3 Domains"/>
    <property type="match status" value="1"/>
</dbReference>
<dbReference type="GO" id="GO:0005096">
    <property type="term" value="F:GTPase activator activity"/>
    <property type="evidence" value="ECO:0007669"/>
    <property type="project" value="UniProtKB-KW"/>
</dbReference>
<reference evidence="13" key="1">
    <citation type="submission" date="2020-07" db="EMBL/GenBank/DDBJ databases">
        <title>Clarias magur genome sequencing, assembly and annotation.</title>
        <authorList>
            <person name="Kushwaha B."/>
            <person name="Kumar R."/>
            <person name="Das P."/>
            <person name="Joshi C.G."/>
            <person name="Kumar D."/>
            <person name="Nagpure N.S."/>
            <person name="Pandey M."/>
            <person name="Agarwal S."/>
            <person name="Srivastava S."/>
            <person name="Singh M."/>
            <person name="Sahoo L."/>
            <person name="Jayasankar P."/>
            <person name="Meher P.K."/>
            <person name="Koringa P.G."/>
            <person name="Iquebal M.A."/>
            <person name="Das S.P."/>
            <person name="Bit A."/>
            <person name="Patnaik S."/>
            <person name="Patel N."/>
            <person name="Shah T.M."/>
            <person name="Hinsu A."/>
            <person name="Jena J.K."/>
        </authorList>
    </citation>
    <scope>NUCLEOTIDE SEQUENCE</scope>
    <source>
        <strain evidence="13">CIFAMagur01</strain>
        <tissue evidence="13">Testis</tissue>
    </source>
</reference>
<feature type="region of interest" description="Disordered" evidence="7">
    <location>
        <begin position="670"/>
        <end position="723"/>
    </location>
</feature>
<dbReference type="FunFam" id="2.30.29.30:FF:000100">
    <property type="entry name" value="Rho GTPase activating protein 12"/>
    <property type="match status" value="1"/>
</dbReference>
<dbReference type="SMART" id="SM00324">
    <property type="entry name" value="RhoGAP"/>
    <property type="match status" value="1"/>
</dbReference>
<evidence type="ECO:0000256" key="6">
    <source>
        <dbReference type="PROSITE-ProRule" id="PRU00283"/>
    </source>
</evidence>
<feature type="domain" description="Rho-GAP" evidence="12">
    <location>
        <begin position="754"/>
        <end position="941"/>
    </location>
</feature>
<dbReference type="Gene3D" id="1.10.555.10">
    <property type="entry name" value="Rho GTPase activation protein"/>
    <property type="match status" value="1"/>
</dbReference>
<dbReference type="SUPFAM" id="SSF51045">
    <property type="entry name" value="WW domain"/>
    <property type="match status" value="2"/>
</dbReference>
<feature type="domain" description="PH" evidence="9">
    <location>
        <begin position="552"/>
        <end position="666"/>
    </location>
</feature>
<organism evidence="13 14">
    <name type="scientific">Clarias magur</name>
    <name type="common">Asian catfish</name>
    <name type="synonym">Macropteronotus magur</name>
    <dbReference type="NCBI Taxonomy" id="1594786"/>
    <lineage>
        <taxon>Eukaryota</taxon>
        <taxon>Metazoa</taxon>
        <taxon>Chordata</taxon>
        <taxon>Craniata</taxon>
        <taxon>Vertebrata</taxon>
        <taxon>Euteleostomi</taxon>
        <taxon>Actinopterygii</taxon>
        <taxon>Neopterygii</taxon>
        <taxon>Teleostei</taxon>
        <taxon>Ostariophysi</taxon>
        <taxon>Siluriformes</taxon>
        <taxon>Clariidae</taxon>
        <taxon>Clarias</taxon>
    </lineage>
</organism>
<evidence type="ECO:0000256" key="2">
    <source>
        <dbReference type="ARBA" id="ARBA00022468"/>
    </source>
</evidence>
<dbReference type="PROSITE" id="PS50067">
    <property type="entry name" value="KINESIN_MOTOR_2"/>
    <property type="match status" value="1"/>
</dbReference>
<feature type="region of interest" description="Disordered" evidence="7">
    <location>
        <begin position="192"/>
        <end position="246"/>
    </location>
</feature>
<dbReference type="SUPFAM" id="SSF50729">
    <property type="entry name" value="PH domain-like"/>
    <property type="match status" value="1"/>
</dbReference>
<feature type="region of interest" description="Disordered" evidence="7">
    <location>
        <begin position="512"/>
        <end position="540"/>
    </location>
</feature>
<dbReference type="SMART" id="SM00233">
    <property type="entry name" value="PH"/>
    <property type="match status" value="1"/>
</dbReference>
<dbReference type="SMART" id="SM00129">
    <property type="entry name" value="KISc"/>
    <property type="match status" value="1"/>
</dbReference>
<feature type="compositionally biased region" description="Polar residues" evidence="7">
    <location>
        <begin position="336"/>
        <end position="348"/>
    </location>
</feature>
<dbReference type="PRINTS" id="PR00380">
    <property type="entry name" value="KINESINHEAVY"/>
</dbReference>
<dbReference type="FunFam" id="1.10.555.10:FF:000003">
    <property type="entry name" value="Putative rho GTPase-activating protein 12"/>
    <property type="match status" value="1"/>
</dbReference>
<evidence type="ECO:0000256" key="4">
    <source>
        <dbReference type="ARBA" id="ARBA00022840"/>
    </source>
</evidence>
<dbReference type="InterPro" id="IPR001849">
    <property type="entry name" value="PH_domain"/>
</dbReference>
<dbReference type="InterPro" id="IPR027417">
    <property type="entry name" value="P-loop_NTPase"/>
</dbReference>
<dbReference type="Gene3D" id="2.20.70.10">
    <property type="match status" value="2"/>
</dbReference>
<dbReference type="InterPro" id="IPR001752">
    <property type="entry name" value="Kinesin_motor_dom"/>
</dbReference>
<feature type="domain" description="SH3" evidence="8">
    <location>
        <begin position="2"/>
        <end position="65"/>
    </location>
</feature>
<evidence type="ECO:0000313" key="14">
    <source>
        <dbReference type="Proteomes" id="UP000727407"/>
    </source>
</evidence>
<dbReference type="Pfam" id="PF00225">
    <property type="entry name" value="Kinesin"/>
    <property type="match status" value="1"/>
</dbReference>
<dbReference type="CDD" id="cd00201">
    <property type="entry name" value="WW"/>
    <property type="match status" value="2"/>
</dbReference>
<dbReference type="OrthoDB" id="79452at2759"/>
<dbReference type="Pfam" id="PF00018">
    <property type="entry name" value="SH3_1"/>
    <property type="match status" value="1"/>
</dbReference>
<dbReference type="GO" id="GO:0003777">
    <property type="term" value="F:microtubule motor activity"/>
    <property type="evidence" value="ECO:0007669"/>
    <property type="project" value="InterPro"/>
</dbReference>
<dbReference type="Gene3D" id="2.30.29.30">
    <property type="entry name" value="Pleckstrin-homology domain (PH domain)/Phosphotyrosine-binding domain (PTB)"/>
    <property type="match status" value="1"/>
</dbReference>